<keyword evidence="2" id="KW-1133">Transmembrane helix</keyword>
<proteinExistence type="predicted"/>
<evidence type="ECO:0000313" key="5">
    <source>
        <dbReference type="Proteomes" id="UP000515800"/>
    </source>
</evidence>
<dbReference type="KEGG" id="wdi:H9L19_00840"/>
<dbReference type="InterPro" id="IPR050400">
    <property type="entry name" value="Bact_Cytoskel_RodZ"/>
</dbReference>
<organism evidence="4 5">
    <name type="scientific">Weissella diestrammenae</name>
    <dbReference type="NCBI Taxonomy" id="1162633"/>
    <lineage>
        <taxon>Bacteria</taxon>
        <taxon>Bacillati</taxon>
        <taxon>Bacillota</taxon>
        <taxon>Bacilli</taxon>
        <taxon>Lactobacillales</taxon>
        <taxon>Lactobacillaceae</taxon>
        <taxon>Weissella</taxon>
    </lineage>
</organism>
<evidence type="ECO:0000259" key="3">
    <source>
        <dbReference type="Pfam" id="PF13464"/>
    </source>
</evidence>
<dbReference type="PANTHER" id="PTHR34475:SF1">
    <property type="entry name" value="CYTOSKELETON PROTEIN RODZ"/>
    <property type="match status" value="1"/>
</dbReference>
<evidence type="ECO:0000256" key="1">
    <source>
        <dbReference type="SAM" id="MobiDB-lite"/>
    </source>
</evidence>
<reference evidence="4 5" key="1">
    <citation type="submission" date="2020-08" db="EMBL/GenBank/DDBJ databases">
        <title>Genome sequence of Weissella diestrammenae KACC 16890T.</title>
        <authorList>
            <person name="Hyun D.-W."/>
            <person name="Bae J.-W."/>
        </authorList>
    </citation>
    <scope>NUCLEOTIDE SEQUENCE [LARGE SCALE GENOMIC DNA]</scope>
    <source>
        <strain evidence="4 5">KACC 16890</strain>
    </source>
</reference>
<dbReference type="RefSeq" id="WP_187529317.1">
    <property type="nucleotide sequence ID" value="NZ_CP060724.1"/>
</dbReference>
<dbReference type="GO" id="GO:0003677">
    <property type="term" value="F:DNA binding"/>
    <property type="evidence" value="ECO:0007669"/>
    <property type="project" value="InterPro"/>
</dbReference>
<dbReference type="CDD" id="cd00093">
    <property type="entry name" value="HTH_XRE"/>
    <property type="match status" value="1"/>
</dbReference>
<keyword evidence="2" id="KW-0472">Membrane</keyword>
<keyword evidence="5" id="KW-1185">Reference proteome</keyword>
<dbReference type="AlphaFoldDB" id="A0A7G9T5V9"/>
<dbReference type="PANTHER" id="PTHR34475">
    <property type="match status" value="1"/>
</dbReference>
<keyword evidence="2" id="KW-0812">Transmembrane</keyword>
<dbReference type="Pfam" id="PF13464">
    <property type="entry name" value="RodZ_C"/>
    <property type="match status" value="1"/>
</dbReference>
<gene>
    <name evidence="4" type="ORF">H9L19_00840</name>
</gene>
<protein>
    <submittedName>
        <fullName evidence="4">Helix-turn-helix domain-containing protein</fullName>
    </submittedName>
</protein>
<feature type="compositionally biased region" description="Low complexity" evidence="1">
    <location>
        <begin position="153"/>
        <end position="175"/>
    </location>
</feature>
<dbReference type="InterPro" id="IPR010982">
    <property type="entry name" value="Lambda_DNA-bd_dom_sf"/>
</dbReference>
<dbReference type="EMBL" id="CP060724">
    <property type="protein sequence ID" value="QNN75484.1"/>
    <property type="molecule type" value="Genomic_DNA"/>
</dbReference>
<name>A0A7G9T5V9_9LACO</name>
<evidence type="ECO:0000256" key="2">
    <source>
        <dbReference type="SAM" id="Phobius"/>
    </source>
</evidence>
<feature type="region of interest" description="Disordered" evidence="1">
    <location>
        <begin position="149"/>
        <end position="198"/>
    </location>
</feature>
<feature type="domain" description="Cytoskeleton protein RodZ-like C-terminal" evidence="3">
    <location>
        <begin position="220"/>
        <end position="282"/>
    </location>
</feature>
<sequence>MTEEQQRGIGEELQKARIEKGLTLDDIQAQTKIQKRYLQAIENDQLDQLPGQFYERAFTRQYAATVGLDADSLLESHEIIAPTVAPDLDKSRVDADNVTRAGMHRQEESTIEKASVMMPKVILAIVALIVVIVVWAFVANFAGKAKQEPANNSQVSVATSKVASSSSETSATSTSKKQKEKQASSASEKPKTEVAPASVAGTTSTFAVKVPVNEARKLKITGRGASWTQVTNNAGVVLYSGTIQAGETHEVDIPSDNTFVTLQTGNANNLTLQFNGIDAPLNNTGLVWRAVFNVAQK</sequence>
<dbReference type="InterPro" id="IPR025194">
    <property type="entry name" value="RodZ-like_C"/>
</dbReference>
<accession>A0A7G9T5V9</accession>
<evidence type="ECO:0000313" key="4">
    <source>
        <dbReference type="EMBL" id="QNN75484.1"/>
    </source>
</evidence>
<feature type="transmembrane region" description="Helical" evidence="2">
    <location>
        <begin position="121"/>
        <end position="143"/>
    </location>
</feature>
<dbReference type="InterPro" id="IPR001387">
    <property type="entry name" value="Cro/C1-type_HTH"/>
</dbReference>
<dbReference type="SUPFAM" id="SSF47413">
    <property type="entry name" value="lambda repressor-like DNA-binding domains"/>
    <property type="match status" value="1"/>
</dbReference>
<dbReference type="Proteomes" id="UP000515800">
    <property type="component" value="Chromosome"/>
</dbReference>
<dbReference type="Pfam" id="PF13413">
    <property type="entry name" value="HTH_25"/>
    <property type="match status" value="1"/>
</dbReference>
<dbReference type="Gene3D" id="1.10.260.40">
    <property type="entry name" value="lambda repressor-like DNA-binding domains"/>
    <property type="match status" value="1"/>
</dbReference>